<gene>
    <name evidence="3" type="primary">LOC106011673</name>
</gene>
<dbReference type="GeneID" id="106011673"/>
<reference evidence="3" key="1">
    <citation type="submission" date="2025-08" db="UniProtKB">
        <authorList>
            <consortium name="RefSeq"/>
        </authorList>
    </citation>
    <scope>IDENTIFICATION</scope>
</reference>
<proteinExistence type="predicted"/>
<keyword evidence="1" id="KW-0732">Signal</keyword>
<keyword evidence="2" id="KW-1185">Reference proteome</keyword>
<protein>
    <submittedName>
        <fullName evidence="3">Uncharacterized protein LOC106011673</fullName>
    </submittedName>
</protein>
<accession>A0ABM0ZZ83</accession>
<evidence type="ECO:0000256" key="1">
    <source>
        <dbReference type="SAM" id="SignalP"/>
    </source>
</evidence>
<dbReference type="RefSeq" id="XP_012937567.1">
    <property type="nucleotide sequence ID" value="XM_013082113.2"/>
</dbReference>
<organism evidence="2 3">
    <name type="scientific">Aplysia californica</name>
    <name type="common">California sea hare</name>
    <dbReference type="NCBI Taxonomy" id="6500"/>
    <lineage>
        <taxon>Eukaryota</taxon>
        <taxon>Metazoa</taxon>
        <taxon>Spiralia</taxon>
        <taxon>Lophotrochozoa</taxon>
        <taxon>Mollusca</taxon>
        <taxon>Gastropoda</taxon>
        <taxon>Heterobranchia</taxon>
        <taxon>Euthyneura</taxon>
        <taxon>Tectipleura</taxon>
        <taxon>Aplysiida</taxon>
        <taxon>Aplysioidea</taxon>
        <taxon>Aplysiidae</taxon>
        <taxon>Aplysia</taxon>
    </lineage>
</organism>
<sequence length="121" mass="13023">MMSTTSVLFIVALSVAMATAAPLASQKQASELVDQSDDTVDRAKRAQETIYYGNQQNKARVLAKKSDISNILSDSQLEGEVDQSGQVVAHEQIPVEEDLAARAEAALGKEEEDEKMAEVGL</sequence>
<feature type="chain" id="PRO_5046062939" evidence="1">
    <location>
        <begin position="21"/>
        <end position="121"/>
    </location>
</feature>
<evidence type="ECO:0000313" key="3">
    <source>
        <dbReference type="RefSeq" id="XP_012937567.1"/>
    </source>
</evidence>
<dbReference type="Proteomes" id="UP000694888">
    <property type="component" value="Unplaced"/>
</dbReference>
<evidence type="ECO:0000313" key="2">
    <source>
        <dbReference type="Proteomes" id="UP000694888"/>
    </source>
</evidence>
<name>A0ABM0ZZ83_APLCA</name>
<feature type="signal peptide" evidence="1">
    <location>
        <begin position="1"/>
        <end position="20"/>
    </location>
</feature>